<gene>
    <name evidence="6" type="ORF">FISHEDRAFT_22398</name>
</gene>
<dbReference type="OrthoDB" id="7482721at2759"/>
<evidence type="ECO:0000256" key="2">
    <source>
        <dbReference type="ARBA" id="ARBA00022598"/>
    </source>
</evidence>
<evidence type="ECO:0000256" key="3">
    <source>
        <dbReference type="ARBA" id="ARBA00022741"/>
    </source>
</evidence>
<feature type="non-terminal residue" evidence="6">
    <location>
        <position position="646"/>
    </location>
</feature>
<dbReference type="InterPro" id="IPR012308">
    <property type="entry name" value="DNA_ligase_ATP-dep_N"/>
</dbReference>
<accession>A0A0D7AHM3</accession>
<dbReference type="Gene3D" id="1.10.3260.10">
    <property type="entry name" value="DNA ligase, ATP-dependent, N-terminal domain"/>
    <property type="match status" value="1"/>
</dbReference>
<dbReference type="GO" id="GO:0005739">
    <property type="term" value="C:mitochondrion"/>
    <property type="evidence" value="ECO:0007669"/>
    <property type="project" value="TreeGrafter"/>
</dbReference>
<organism evidence="6 7">
    <name type="scientific">Fistulina hepatica ATCC 64428</name>
    <dbReference type="NCBI Taxonomy" id="1128425"/>
    <lineage>
        <taxon>Eukaryota</taxon>
        <taxon>Fungi</taxon>
        <taxon>Dikarya</taxon>
        <taxon>Basidiomycota</taxon>
        <taxon>Agaricomycotina</taxon>
        <taxon>Agaricomycetes</taxon>
        <taxon>Agaricomycetidae</taxon>
        <taxon>Agaricales</taxon>
        <taxon>Fistulinaceae</taxon>
        <taxon>Fistulina</taxon>
    </lineage>
</organism>
<dbReference type="Pfam" id="PF04675">
    <property type="entry name" value="DNA_ligase_A_N"/>
    <property type="match status" value="1"/>
</dbReference>
<keyword evidence="7" id="KW-1185">Reference proteome</keyword>
<evidence type="ECO:0000256" key="4">
    <source>
        <dbReference type="ARBA" id="ARBA00022840"/>
    </source>
</evidence>
<dbReference type="PANTHER" id="PTHR45674">
    <property type="entry name" value="DNA LIGASE 1/3 FAMILY MEMBER"/>
    <property type="match status" value="1"/>
</dbReference>
<sequence length="646" mass="74726">PFNVTSTVFLLLFPEEDVARRYDMQETRLSERLAKILCIPKDKLKLWAKCSYSLGEEVWKNMELRSTSSLERSTIGLDEISMCLDELAARSKFSDASLHMRHPFPRATDDILRQIYSTLSPEDAGFLTQIILQDLRPMLYPVREDHYTSALLAMNANAIQGLTKYQAMKAWDPSGRLLELSRVHFSLRDIAEAFDHGLKPEVALRKCIPIPKSIKGTSCQDVINRFSNSDRIWVETKYDGERCQIHVEVFEGKERASHITIFSKSMRDSTLDRFDLHAHICHALDLPHVPATLEMVQSQQVVRSFILDAEMVSWCKTEERVDEFRHIAHLINRTSWGARGRDHRRILQLEGKKRKEKKERSINNDSQSDIDDDEGRQLALVFFDIMFLDGKSLMDSPYAYRRSILENTIHCIRGRVMLAKRTAIDMQEAMRTLFSELCTNYEEGDVVKADESAYNDWTCQWVKLKRDYIPGLGDSVDLVVVGAGWEKERARDLRVPVSTLTTFYLGVITNKEQMVRHPGVRPEIYVYFTCSYGLGRKELEKINYTFKSSDSVEYGQLVYLSFPPNFDYDLVFFEKLRPSPSHIFLKRPALAEVLGAMFIKSPGCPCYELRFPRITKFYRSQDRSWLEGLSKLQMNDIAYETLGRIS</sequence>
<dbReference type="InterPro" id="IPR012340">
    <property type="entry name" value="NA-bd_OB-fold"/>
</dbReference>
<name>A0A0D7AHM3_9AGAR</name>
<proteinExistence type="inferred from homology"/>
<evidence type="ECO:0000256" key="1">
    <source>
        <dbReference type="ARBA" id="ARBA00007572"/>
    </source>
</evidence>
<dbReference type="InterPro" id="IPR016059">
    <property type="entry name" value="DNA_ligase_ATP-dep_CS"/>
</dbReference>
<keyword evidence="4" id="KW-0067">ATP-binding</keyword>
<protein>
    <submittedName>
        <fullName evidence="6">DNA ligase/mRNA capping enzyme</fullName>
    </submittedName>
</protein>
<dbReference type="Proteomes" id="UP000054144">
    <property type="component" value="Unassembled WGS sequence"/>
</dbReference>
<dbReference type="InterPro" id="IPR050191">
    <property type="entry name" value="ATP-dep_DNA_ligase"/>
</dbReference>
<comment type="similarity">
    <text evidence="1">Belongs to the ATP-dependent DNA ligase family.</text>
</comment>
<dbReference type="GO" id="GO:0005634">
    <property type="term" value="C:nucleus"/>
    <property type="evidence" value="ECO:0007669"/>
    <property type="project" value="TreeGrafter"/>
</dbReference>
<dbReference type="GO" id="GO:0006310">
    <property type="term" value="P:DNA recombination"/>
    <property type="evidence" value="ECO:0007669"/>
    <property type="project" value="InterPro"/>
</dbReference>
<dbReference type="AlphaFoldDB" id="A0A0D7AHM3"/>
<feature type="non-terminal residue" evidence="6">
    <location>
        <position position="1"/>
    </location>
</feature>
<dbReference type="PANTHER" id="PTHR45674:SF12">
    <property type="entry name" value="ATP DEPENDENT DNA LIGASE DOMAIN-CONTAINING PROTEIN"/>
    <property type="match status" value="1"/>
</dbReference>
<dbReference type="GO" id="GO:1903461">
    <property type="term" value="P:Okazaki fragment processing involved in mitotic DNA replication"/>
    <property type="evidence" value="ECO:0007669"/>
    <property type="project" value="TreeGrafter"/>
</dbReference>
<dbReference type="GO" id="GO:0003677">
    <property type="term" value="F:DNA binding"/>
    <property type="evidence" value="ECO:0007669"/>
    <property type="project" value="InterPro"/>
</dbReference>
<dbReference type="GO" id="GO:0006281">
    <property type="term" value="P:DNA repair"/>
    <property type="evidence" value="ECO:0007669"/>
    <property type="project" value="InterPro"/>
</dbReference>
<dbReference type="EMBL" id="KN881676">
    <property type="protein sequence ID" value="KIY50333.1"/>
    <property type="molecule type" value="Genomic_DNA"/>
</dbReference>
<dbReference type="Gene3D" id="2.40.50.140">
    <property type="entry name" value="Nucleic acid-binding proteins"/>
    <property type="match status" value="1"/>
</dbReference>
<dbReference type="InterPro" id="IPR012310">
    <property type="entry name" value="DNA_ligase_ATP-dep_cent"/>
</dbReference>
<dbReference type="SUPFAM" id="SSF56091">
    <property type="entry name" value="DNA ligase/mRNA capping enzyme, catalytic domain"/>
    <property type="match status" value="1"/>
</dbReference>
<dbReference type="Pfam" id="PF01068">
    <property type="entry name" value="DNA_ligase_A_M"/>
    <property type="match status" value="1"/>
</dbReference>
<evidence type="ECO:0000313" key="7">
    <source>
        <dbReference type="Proteomes" id="UP000054144"/>
    </source>
</evidence>
<evidence type="ECO:0000259" key="5">
    <source>
        <dbReference type="PROSITE" id="PS50160"/>
    </source>
</evidence>
<feature type="domain" description="ATP-dependent DNA ligase family profile" evidence="5">
    <location>
        <begin position="371"/>
        <end position="489"/>
    </location>
</feature>
<dbReference type="GO" id="GO:0003910">
    <property type="term" value="F:DNA ligase (ATP) activity"/>
    <property type="evidence" value="ECO:0007669"/>
    <property type="project" value="InterPro"/>
</dbReference>
<dbReference type="GO" id="GO:0005524">
    <property type="term" value="F:ATP binding"/>
    <property type="evidence" value="ECO:0007669"/>
    <property type="project" value="UniProtKB-KW"/>
</dbReference>
<reference evidence="6 7" key="1">
    <citation type="journal article" date="2015" name="Fungal Genet. Biol.">
        <title>Evolution of novel wood decay mechanisms in Agaricales revealed by the genome sequences of Fistulina hepatica and Cylindrobasidium torrendii.</title>
        <authorList>
            <person name="Floudas D."/>
            <person name="Held B.W."/>
            <person name="Riley R."/>
            <person name="Nagy L.G."/>
            <person name="Koehler G."/>
            <person name="Ransdell A.S."/>
            <person name="Younus H."/>
            <person name="Chow J."/>
            <person name="Chiniquy J."/>
            <person name="Lipzen A."/>
            <person name="Tritt A."/>
            <person name="Sun H."/>
            <person name="Haridas S."/>
            <person name="LaButti K."/>
            <person name="Ohm R.A."/>
            <person name="Kues U."/>
            <person name="Blanchette R.A."/>
            <person name="Grigoriev I.V."/>
            <person name="Minto R.E."/>
            <person name="Hibbett D.S."/>
        </authorList>
    </citation>
    <scope>NUCLEOTIDE SEQUENCE [LARGE SCALE GENOMIC DNA]</scope>
    <source>
        <strain evidence="6 7">ATCC 64428</strain>
    </source>
</reference>
<keyword evidence="3" id="KW-0547">Nucleotide-binding</keyword>
<dbReference type="PROSITE" id="PS00697">
    <property type="entry name" value="DNA_LIGASE_A1"/>
    <property type="match status" value="1"/>
</dbReference>
<dbReference type="PROSITE" id="PS50160">
    <property type="entry name" value="DNA_LIGASE_A3"/>
    <property type="match status" value="1"/>
</dbReference>
<dbReference type="Gene3D" id="3.30.470.30">
    <property type="entry name" value="DNA ligase/mRNA capping enzyme"/>
    <property type="match status" value="1"/>
</dbReference>
<dbReference type="InterPro" id="IPR036599">
    <property type="entry name" value="DNA_ligase_N_sf"/>
</dbReference>
<keyword evidence="2 6" id="KW-0436">Ligase</keyword>
<evidence type="ECO:0000313" key="6">
    <source>
        <dbReference type="EMBL" id="KIY50333.1"/>
    </source>
</evidence>